<dbReference type="Pfam" id="PF08818">
    <property type="entry name" value="DUF1801"/>
    <property type="match status" value="1"/>
</dbReference>
<dbReference type="Gene3D" id="3.90.1150.200">
    <property type="match status" value="1"/>
</dbReference>
<dbReference type="InterPro" id="IPR014922">
    <property type="entry name" value="YdhG-like"/>
</dbReference>
<dbReference type="RefSeq" id="WP_269428844.1">
    <property type="nucleotide sequence ID" value="NZ_JAPWGM010000007.1"/>
</dbReference>
<dbReference type="SUPFAM" id="SSF159888">
    <property type="entry name" value="YdhG-like"/>
    <property type="match status" value="1"/>
</dbReference>
<evidence type="ECO:0000313" key="2">
    <source>
        <dbReference type="EMBL" id="MCZ4245798.1"/>
    </source>
</evidence>
<reference evidence="2" key="1">
    <citation type="submission" date="2022-12" db="EMBL/GenBank/DDBJ databases">
        <title>Genome sequence of HCMS5-2.</title>
        <authorList>
            <person name="Woo H."/>
        </authorList>
    </citation>
    <scope>NUCLEOTIDE SEQUENCE</scope>
    <source>
        <strain evidence="2">HCMS5-2</strain>
    </source>
</reference>
<dbReference type="EMBL" id="JAPWGM010000007">
    <property type="protein sequence ID" value="MCZ4245798.1"/>
    <property type="molecule type" value="Genomic_DNA"/>
</dbReference>
<comment type="caution">
    <text evidence="2">The sequence shown here is derived from an EMBL/GenBank/DDBJ whole genome shotgun (WGS) entry which is preliminary data.</text>
</comment>
<keyword evidence="3" id="KW-1185">Reference proteome</keyword>
<dbReference type="Proteomes" id="UP001144347">
    <property type="component" value="Unassembled WGS sequence"/>
</dbReference>
<proteinExistence type="predicted"/>
<organism evidence="2 3">
    <name type="scientific">Pedobacter punctiformis</name>
    <dbReference type="NCBI Taxonomy" id="3004097"/>
    <lineage>
        <taxon>Bacteria</taxon>
        <taxon>Pseudomonadati</taxon>
        <taxon>Bacteroidota</taxon>
        <taxon>Sphingobacteriia</taxon>
        <taxon>Sphingobacteriales</taxon>
        <taxon>Sphingobacteriaceae</taxon>
        <taxon>Pedobacter</taxon>
    </lineage>
</organism>
<sequence length="153" mass="17926">MQIFVNTVDEYIASIPEDRKEAVSKLRKTLLENLPEGFEERTSYGMIGYVVPHSLYPNGYHCTPEQPLPFMNVASQKNFIALYHMGLYSSPDLLEWFKTEYPKHCKYKLDMGKGCVRFKKTDDIPYELIAELTRKISLQDWITQYESMIKGRK</sequence>
<evidence type="ECO:0000313" key="3">
    <source>
        <dbReference type="Proteomes" id="UP001144347"/>
    </source>
</evidence>
<accession>A0ABT4LD26</accession>
<gene>
    <name evidence="2" type="ORF">O0955_17440</name>
</gene>
<evidence type="ECO:0000259" key="1">
    <source>
        <dbReference type="Pfam" id="PF08818"/>
    </source>
</evidence>
<protein>
    <submittedName>
        <fullName evidence="2">DUF1801 domain-containing protein</fullName>
    </submittedName>
</protein>
<feature type="domain" description="YdhG-like" evidence="1">
    <location>
        <begin position="19"/>
        <end position="135"/>
    </location>
</feature>
<name>A0ABT4LD26_9SPHI</name>